<dbReference type="PIRSF" id="PIRSF000538">
    <property type="entry name" value="GlpK"/>
    <property type="match status" value="1"/>
</dbReference>
<evidence type="ECO:0000313" key="6">
    <source>
        <dbReference type="EMBL" id="UFP95357.1"/>
    </source>
</evidence>
<dbReference type="Proteomes" id="UP001054846">
    <property type="component" value="Chromosome"/>
</dbReference>
<dbReference type="CDD" id="cd07783">
    <property type="entry name" value="ASKHA_NBD_FGGY_SePSK_AtXK1-like"/>
    <property type="match status" value="1"/>
</dbReference>
<dbReference type="PANTHER" id="PTHR43095">
    <property type="entry name" value="SUGAR KINASE"/>
    <property type="match status" value="1"/>
</dbReference>
<gene>
    <name evidence="6" type="ORF">ISF26_03660</name>
</gene>
<dbReference type="GO" id="GO:0016301">
    <property type="term" value="F:kinase activity"/>
    <property type="evidence" value="ECO:0007669"/>
    <property type="project" value="UniProtKB-KW"/>
</dbReference>
<dbReference type="Pfam" id="PF02782">
    <property type="entry name" value="FGGY_C"/>
    <property type="match status" value="1"/>
</dbReference>
<keyword evidence="2" id="KW-0808">Transferase</keyword>
<keyword evidence="3 6" id="KW-0418">Kinase</keyword>
<dbReference type="InterPro" id="IPR050406">
    <property type="entry name" value="FGGY_Carb_Kinase"/>
</dbReference>
<name>A0ABY3PNT8_9CYAN</name>
<sequence length="462" mass="47950">MVVLGSSAYFHATAPELFVGIDLGTSGLRLIVVDSSGLTVATASQTWPVAASEQDPAQWLASLEKLWRPLIRELPGRVLAVSATSTSGTVLPTDCQGRPLAAAWLYSDRRGSELGARFGIPAGWGLSRWLWWQLQGSTDCRLTHPSDYLLTVLGAKAGWTDHTCALKSGYDPAAGKWSLALAAGIPAAQLPAVVRPGTVVGTLAAEWGLGGGVKLVAGCTDGVAGQIAGGALAAGQVCLSLGSTLIFKGVSAAKVATADGAVYSHLHPDGRLWLPGAASACGGAILEKFYPREQWKALNSRAAALNLPTGQTAYPLATPGERFPRSGADFAGGLPDISTDDPRFYAGLLEGVAFVERLGLERLIALGMPVQGALLCVGGGTRSEVWLRIRAAVLGRELHLPAQVQPALGAAILAAAGAWGVSVTQAAARMVHLGGQVLPDTALAAAYEPVYRRFLERWAGVN</sequence>
<organism evidence="6 7">
    <name type="scientific">Gloeobacter morelensis MG652769</name>
    <dbReference type="NCBI Taxonomy" id="2781736"/>
    <lineage>
        <taxon>Bacteria</taxon>
        <taxon>Bacillati</taxon>
        <taxon>Cyanobacteriota</taxon>
        <taxon>Cyanophyceae</taxon>
        <taxon>Gloeobacterales</taxon>
        <taxon>Gloeobacteraceae</taxon>
        <taxon>Gloeobacter</taxon>
        <taxon>Gloeobacter morelensis</taxon>
    </lineage>
</organism>
<keyword evidence="7" id="KW-1185">Reference proteome</keyword>
<evidence type="ECO:0000256" key="3">
    <source>
        <dbReference type="ARBA" id="ARBA00022777"/>
    </source>
</evidence>
<evidence type="ECO:0000256" key="1">
    <source>
        <dbReference type="ARBA" id="ARBA00009156"/>
    </source>
</evidence>
<proteinExistence type="inferred from homology"/>
<dbReference type="Gene3D" id="3.30.420.40">
    <property type="match status" value="2"/>
</dbReference>
<accession>A0ABY3PNT8</accession>
<evidence type="ECO:0000259" key="4">
    <source>
        <dbReference type="Pfam" id="PF00370"/>
    </source>
</evidence>
<evidence type="ECO:0000313" key="7">
    <source>
        <dbReference type="Proteomes" id="UP001054846"/>
    </source>
</evidence>
<evidence type="ECO:0000256" key="2">
    <source>
        <dbReference type="ARBA" id="ARBA00022679"/>
    </source>
</evidence>
<dbReference type="PANTHER" id="PTHR43095:SF5">
    <property type="entry name" value="XYLULOSE KINASE"/>
    <property type="match status" value="1"/>
</dbReference>
<dbReference type="InterPro" id="IPR043129">
    <property type="entry name" value="ATPase_NBD"/>
</dbReference>
<dbReference type="Pfam" id="PF00370">
    <property type="entry name" value="FGGY_N"/>
    <property type="match status" value="1"/>
</dbReference>
<protein>
    <submittedName>
        <fullName evidence="6">FGGY-family carbohydrate kinase</fullName>
    </submittedName>
</protein>
<feature type="domain" description="Carbohydrate kinase FGGY N-terminal" evidence="4">
    <location>
        <begin position="18"/>
        <end position="113"/>
    </location>
</feature>
<dbReference type="EMBL" id="CP063845">
    <property type="protein sequence ID" value="UFP95357.1"/>
    <property type="molecule type" value="Genomic_DNA"/>
</dbReference>
<dbReference type="RefSeq" id="WP_230842583.1">
    <property type="nucleotide sequence ID" value="NZ_CP063845.1"/>
</dbReference>
<evidence type="ECO:0000259" key="5">
    <source>
        <dbReference type="Pfam" id="PF02782"/>
    </source>
</evidence>
<feature type="domain" description="Carbohydrate kinase FGGY C-terminal" evidence="5">
    <location>
        <begin position="240"/>
        <end position="417"/>
    </location>
</feature>
<reference evidence="6 7" key="1">
    <citation type="journal article" date="2021" name="Genome Biol. Evol.">
        <title>Complete Genome Sequencing of a Novel Gloeobacter Species from a Waterfall Cave in Mexico.</title>
        <authorList>
            <person name="Saw J.H."/>
            <person name="Cardona T."/>
            <person name="Montejano G."/>
        </authorList>
    </citation>
    <scope>NUCLEOTIDE SEQUENCE [LARGE SCALE GENOMIC DNA]</scope>
    <source>
        <strain evidence="6">MG652769</strain>
    </source>
</reference>
<comment type="similarity">
    <text evidence="1">Belongs to the FGGY kinase family.</text>
</comment>
<dbReference type="InterPro" id="IPR018484">
    <property type="entry name" value="FGGY_N"/>
</dbReference>
<dbReference type="SUPFAM" id="SSF53067">
    <property type="entry name" value="Actin-like ATPase domain"/>
    <property type="match status" value="2"/>
</dbReference>
<dbReference type="InterPro" id="IPR000577">
    <property type="entry name" value="Carb_kinase_FGGY"/>
</dbReference>
<dbReference type="InterPro" id="IPR018485">
    <property type="entry name" value="FGGY_C"/>
</dbReference>